<evidence type="ECO:0000313" key="1">
    <source>
        <dbReference type="EMBL" id="CAG8483715.1"/>
    </source>
</evidence>
<dbReference type="Proteomes" id="UP000789366">
    <property type="component" value="Unassembled WGS sequence"/>
</dbReference>
<evidence type="ECO:0000313" key="2">
    <source>
        <dbReference type="Proteomes" id="UP000789366"/>
    </source>
</evidence>
<accession>A0ACA9KNB3</accession>
<dbReference type="EMBL" id="CAJVPW010001427">
    <property type="protein sequence ID" value="CAG8483715.1"/>
    <property type="molecule type" value="Genomic_DNA"/>
</dbReference>
<protein>
    <submittedName>
        <fullName evidence="1">5868_t:CDS:1</fullName>
    </submittedName>
</protein>
<proteinExistence type="predicted"/>
<sequence length="151" mass="17565">MLQELEKAKKVSITCDIWSSIIMQSHLGCELKEILNNYELVHQQYAAYILNLTIQHSLQLVSPIIKNIRDFVAKIQHSTRLSKSLKTIYKLENKPELKPNLDIETWWNITEILSTSTYSTISDVRLTIISLLRHLESFLKTYTDTNLDECV</sequence>
<name>A0ACA9KNB3_9GLOM</name>
<reference evidence="1" key="1">
    <citation type="submission" date="2021-06" db="EMBL/GenBank/DDBJ databases">
        <authorList>
            <person name="Kallberg Y."/>
            <person name="Tangrot J."/>
            <person name="Rosling A."/>
        </authorList>
    </citation>
    <scope>NUCLEOTIDE SEQUENCE</scope>
    <source>
        <strain evidence="1">28 12/20/2015</strain>
    </source>
</reference>
<organism evidence="1 2">
    <name type="scientific">Cetraspora pellucida</name>
    <dbReference type="NCBI Taxonomy" id="1433469"/>
    <lineage>
        <taxon>Eukaryota</taxon>
        <taxon>Fungi</taxon>
        <taxon>Fungi incertae sedis</taxon>
        <taxon>Mucoromycota</taxon>
        <taxon>Glomeromycotina</taxon>
        <taxon>Glomeromycetes</taxon>
        <taxon>Diversisporales</taxon>
        <taxon>Gigasporaceae</taxon>
        <taxon>Cetraspora</taxon>
    </lineage>
</organism>
<gene>
    <name evidence="1" type="ORF">SPELUC_LOCUS2240</name>
</gene>
<keyword evidence="2" id="KW-1185">Reference proteome</keyword>
<comment type="caution">
    <text evidence="1">The sequence shown here is derived from an EMBL/GenBank/DDBJ whole genome shotgun (WGS) entry which is preliminary data.</text>
</comment>